<comment type="caution">
    <text evidence="4">The sequence shown here is derived from an EMBL/GenBank/DDBJ whole genome shotgun (WGS) entry which is preliminary data.</text>
</comment>
<organism evidence="4 5">
    <name type="scientific">Actinophytocola glycyrrhizae</name>
    <dbReference type="NCBI Taxonomy" id="2044873"/>
    <lineage>
        <taxon>Bacteria</taxon>
        <taxon>Bacillati</taxon>
        <taxon>Actinomycetota</taxon>
        <taxon>Actinomycetes</taxon>
        <taxon>Pseudonocardiales</taxon>
        <taxon>Pseudonocardiaceae</taxon>
    </lineage>
</organism>
<dbReference type="Proteomes" id="UP001595859">
    <property type="component" value="Unassembled WGS sequence"/>
</dbReference>
<proteinExistence type="predicted"/>
<feature type="compositionally biased region" description="Basic and acidic residues" evidence="3">
    <location>
        <begin position="338"/>
        <end position="350"/>
    </location>
</feature>
<protein>
    <submittedName>
        <fullName evidence="4">Glycosyltransferase family 9 protein</fullName>
    </submittedName>
</protein>
<dbReference type="CDD" id="cd03789">
    <property type="entry name" value="GT9_LPS_heptosyltransferase"/>
    <property type="match status" value="1"/>
</dbReference>
<reference evidence="5" key="1">
    <citation type="journal article" date="2019" name="Int. J. Syst. Evol. Microbiol.">
        <title>The Global Catalogue of Microorganisms (GCM) 10K type strain sequencing project: providing services to taxonomists for standard genome sequencing and annotation.</title>
        <authorList>
            <consortium name="The Broad Institute Genomics Platform"/>
            <consortium name="The Broad Institute Genome Sequencing Center for Infectious Disease"/>
            <person name="Wu L."/>
            <person name="Ma J."/>
        </authorList>
    </citation>
    <scope>NUCLEOTIDE SEQUENCE [LARGE SCALE GENOMIC DNA]</scope>
    <source>
        <strain evidence="5">ZS-22-S1</strain>
    </source>
</reference>
<evidence type="ECO:0000313" key="5">
    <source>
        <dbReference type="Proteomes" id="UP001595859"/>
    </source>
</evidence>
<dbReference type="SUPFAM" id="SSF53756">
    <property type="entry name" value="UDP-Glycosyltransferase/glycogen phosphorylase"/>
    <property type="match status" value="1"/>
</dbReference>
<keyword evidence="1" id="KW-0328">Glycosyltransferase</keyword>
<name>A0ABV9RUP4_9PSEU</name>
<evidence type="ECO:0000313" key="4">
    <source>
        <dbReference type="EMBL" id="MFC4852032.1"/>
    </source>
</evidence>
<dbReference type="EMBL" id="JBHSIS010000002">
    <property type="protein sequence ID" value="MFC4852032.1"/>
    <property type="molecule type" value="Genomic_DNA"/>
</dbReference>
<dbReference type="PANTHER" id="PTHR30160">
    <property type="entry name" value="TETRAACYLDISACCHARIDE 4'-KINASE-RELATED"/>
    <property type="match status" value="1"/>
</dbReference>
<evidence type="ECO:0000256" key="3">
    <source>
        <dbReference type="SAM" id="MobiDB-lite"/>
    </source>
</evidence>
<gene>
    <name evidence="4" type="ORF">ACFPCV_00850</name>
</gene>
<dbReference type="InterPro" id="IPR051199">
    <property type="entry name" value="LPS_LOS_Heptosyltrfase"/>
</dbReference>
<dbReference type="Pfam" id="PF01075">
    <property type="entry name" value="Glyco_transf_9"/>
    <property type="match status" value="1"/>
</dbReference>
<dbReference type="PANTHER" id="PTHR30160:SF1">
    <property type="entry name" value="LIPOPOLYSACCHARIDE 1,2-N-ACETYLGLUCOSAMINETRANSFERASE-RELATED"/>
    <property type="match status" value="1"/>
</dbReference>
<sequence>MNRVLVARLDSDGDVLLAGPAIRAAAAHAAEVTLLCGPAGAQAGALLPGVDHTIVWHCPWIAANPDPVRTADVRALTDRVAAAGFDLAVILTSAHQSCLPLALVLRMAGVPVIAGISADYPGTLLDVRLRPDLDFTDDAPEPERALAVVNAAGLRLPDVDDGALRVHPPPDVSHLTGPGPYVVLHPGATVPARRWPAHRCAEAVRALTADGHRVLVTGGPGEKELTAEVAGRHGTDLGGATGFPELAGVLAGADVVVVGNTGPAHLAAAVGTPVVSLFSPVVPAVRWAPYRVPTVLLGDQTAACRSTRARECPLPGHPCLTTVTAADVVAAVRTLRDGRPRHAHRNDLRTRQPAGRTG</sequence>
<evidence type="ECO:0000256" key="1">
    <source>
        <dbReference type="ARBA" id="ARBA00022676"/>
    </source>
</evidence>
<keyword evidence="2" id="KW-0808">Transferase</keyword>
<keyword evidence="5" id="KW-1185">Reference proteome</keyword>
<feature type="region of interest" description="Disordered" evidence="3">
    <location>
        <begin position="338"/>
        <end position="358"/>
    </location>
</feature>
<dbReference type="Gene3D" id="3.40.50.2000">
    <property type="entry name" value="Glycogen Phosphorylase B"/>
    <property type="match status" value="2"/>
</dbReference>
<dbReference type="RefSeq" id="WP_378053368.1">
    <property type="nucleotide sequence ID" value="NZ_JBHSIS010000002.1"/>
</dbReference>
<evidence type="ECO:0000256" key="2">
    <source>
        <dbReference type="ARBA" id="ARBA00022679"/>
    </source>
</evidence>
<dbReference type="InterPro" id="IPR002201">
    <property type="entry name" value="Glyco_trans_9"/>
</dbReference>
<accession>A0ABV9RUP4</accession>